<dbReference type="RefSeq" id="WP_380059019.1">
    <property type="nucleotide sequence ID" value="NZ_JBHSWB010000002.1"/>
</dbReference>
<accession>A0ABW1ZTN7</accession>
<gene>
    <name evidence="1" type="ORF">ACFP90_23905</name>
</gene>
<sequence length="76" mass="8437">MPLPRAELEARPLKARSSAEFQAMIEYGGELTRKTIGEKSRTNQIPRSEWWLRLDLDEIHLAGQTASREAGAGAAT</sequence>
<reference evidence="2" key="1">
    <citation type="journal article" date="2019" name="Int. J. Syst. Evol. Microbiol.">
        <title>The Global Catalogue of Microorganisms (GCM) 10K type strain sequencing project: providing services to taxonomists for standard genome sequencing and annotation.</title>
        <authorList>
            <consortium name="The Broad Institute Genomics Platform"/>
            <consortium name="The Broad Institute Genome Sequencing Center for Infectious Disease"/>
            <person name="Wu L."/>
            <person name="Ma J."/>
        </authorList>
    </citation>
    <scope>NUCLEOTIDE SEQUENCE [LARGE SCALE GENOMIC DNA]</scope>
    <source>
        <strain evidence="2">CCUG 63830</strain>
    </source>
</reference>
<evidence type="ECO:0000313" key="1">
    <source>
        <dbReference type="EMBL" id="MFC6663094.1"/>
    </source>
</evidence>
<protein>
    <submittedName>
        <fullName evidence="1">Uncharacterized protein</fullName>
    </submittedName>
</protein>
<evidence type="ECO:0000313" key="2">
    <source>
        <dbReference type="Proteomes" id="UP001596317"/>
    </source>
</evidence>
<keyword evidence="2" id="KW-1185">Reference proteome</keyword>
<dbReference type="EMBL" id="JBHSWB010000002">
    <property type="protein sequence ID" value="MFC6663094.1"/>
    <property type="molecule type" value="Genomic_DNA"/>
</dbReference>
<comment type="caution">
    <text evidence="1">The sequence shown here is derived from an EMBL/GenBank/DDBJ whole genome shotgun (WGS) entry which is preliminary data.</text>
</comment>
<dbReference type="Proteomes" id="UP001596317">
    <property type="component" value="Unassembled WGS sequence"/>
</dbReference>
<proteinExistence type="predicted"/>
<organism evidence="1 2">
    <name type="scientific">Deinococcus multiflagellatus</name>
    <dbReference type="NCBI Taxonomy" id="1656887"/>
    <lineage>
        <taxon>Bacteria</taxon>
        <taxon>Thermotogati</taxon>
        <taxon>Deinococcota</taxon>
        <taxon>Deinococci</taxon>
        <taxon>Deinococcales</taxon>
        <taxon>Deinococcaceae</taxon>
        <taxon>Deinococcus</taxon>
    </lineage>
</organism>
<name>A0ABW1ZTN7_9DEIO</name>